<dbReference type="EMBL" id="KE525157">
    <property type="protein sequence ID" value="KFB41921.1"/>
    <property type="molecule type" value="Genomic_DNA"/>
</dbReference>
<dbReference type="Proteomes" id="UP000030765">
    <property type="component" value="Unassembled WGS sequence"/>
</dbReference>
<keyword evidence="3" id="KW-1185">Reference proteome</keyword>
<dbReference type="EMBL" id="ATLV01017171">
    <property type="status" value="NOT_ANNOTATED_CDS"/>
    <property type="molecule type" value="Genomic_DNA"/>
</dbReference>
<evidence type="ECO:0000313" key="2">
    <source>
        <dbReference type="EnsemblMetazoa" id="ASIC009483-PA"/>
    </source>
</evidence>
<proteinExistence type="predicted"/>
<evidence type="ECO:0000313" key="1">
    <source>
        <dbReference type="EMBL" id="KFB41921.1"/>
    </source>
</evidence>
<accession>A0A084VVC7</accession>
<evidence type="ECO:0000313" key="3">
    <source>
        <dbReference type="Proteomes" id="UP000030765"/>
    </source>
</evidence>
<gene>
    <name evidence="1" type="ORF">ZHAS_00009483</name>
</gene>
<reference evidence="1 3" key="1">
    <citation type="journal article" date="2014" name="BMC Genomics">
        <title>Genome sequence of Anopheles sinensis provides insight into genetics basis of mosquito competence for malaria parasites.</title>
        <authorList>
            <person name="Zhou D."/>
            <person name="Zhang D."/>
            <person name="Ding G."/>
            <person name="Shi L."/>
            <person name="Hou Q."/>
            <person name="Ye Y."/>
            <person name="Xu Y."/>
            <person name="Zhou H."/>
            <person name="Xiong C."/>
            <person name="Li S."/>
            <person name="Yu J."/>
            <person name="Hong S."/>
            <person name="Yu X."/>
            <person name="Zou P."/>
            <person name="Chen C."/>
            <person name="Chang X."/>
            <person name="Wang W."/>
            <person name="Lv Y."/>
            <person name="Sun Y."/>
            <person name="Ma L."/>
            <person name="Shen B."/>
            <person name="Zhu C."/>
        </authorList>
    </citation>
    <scope>NUCLEOTIDE SEQUENCE [LARGE SCALE GENOMIC DNA]</scope>
</reference>
<dbReference type="EnsemblMetazoa" id="ASIC009483-RA">
    <property type="protein sequence ID" value="ASIC009483-PA"/>
    <property type="gene ID" value="ASIC009483"/>
</dbReference>
<dbReference type="VEuPathDB" id="VectorBase:ASIC009483"/>
<reference evidence="2" key="2">
    <citation type="submission" date="2020-05" db="UniProtKB">
        <authorList>
            <consortium name="EnsemblMetazoa"/>
        </authorList>
    </citation>
    <scope>IDENTIFICATION</scope>
</reference>
<sequence length="88" mass="9523">MTFRSRFEGSSRTACEVQQNAVDIGAGCRSSTGIGGEIRRSTEARVATCGTVQRNRSTRSCTIAPVFVVFGLGSNRPSRADLEKCCFR</sequence>
<organism evidence="1">
    <name type="scientific">Anopheles sinensis</name>
    <name type="common">Mosquito</name>
    <dbReference type="NCBI Taxonomy" id="74873"/>
    <lineage>
        <taxon>Eukaryota</taxon>
        <taxon>Metazoa</taxon>
        <taxon>Ecdysozoa</taxon>
        <taxon>Arthropoda</taxon>
        <taxon>Hexapoda</taxon>
        <taxon>Insecta</taxon>
        <taxon>Pterygota</taxon>
        <taxon>Neoptera</taxon>
        <taxon>Endopterygota</taxon>
        <taxon>Diptera</taxon>
        <taxon>Nematocera</taxon>
        <taxon>Culicoidea</taxon>
        <taxon>Culicidae</taxon>
        <taxon>Anophelinae</taxon>
        <taxon>Anopheles</taxon>
    </lineage>
</organism>
<protein>
    <submittedName>
        <fullName evidence="1 2">Uncharacterized protein</fullName>
    </submittedName>
</protein>
<name>A0A084VVC7_ANOSI</name>
<dbReference type="AlphaFoldDB" id="A0A084VVC7"/>